<dbReference type="AlphaFoldDB" id="X8J213"/>
<proteinExistence type="predicted"/>
<evidence type="ECO:0000313" key="2">
    <source>
        <dbReference type="EMBL" id="EUC56398.1"/>
    </source>
</evidence>
<evidence type="ECO:0000256" key="1">
    <source>
        <dbReference type="SAM" id="MobiDB-lite"/>
    </source>
</evidence>
<sequence>MSTLQSRLRNAISDKLPDISPDLLIIETAAKKQYVSTVSQIESTINSATYKTPEDITLLPVNGVKSARSSRRQAVKRKEPAGMSLEPEEVSSSSPLKKQKVGKIAQARLSTPVLKAQQLLCSLKNKIHLPQMNLFQRLCHTCMRVEVTQDTLTPGCGGCELQAAEPNHTYDNST</sequence>
<dbReference type="EMBL" id="JATN01000322">
    <property type="protein sequence ID" value="EUC56398.1"/>
    <property type="molecule type" value="Genomic_DNA"/>
</dbReference>
<evidence type="ECO:0000313" key="3">
    <source>
        <dbReference type="Proteomes" id="UP000030108"/>
    </source>
</evidence>
<feature type="region of interest" description="Disordered" evidence="1">
    <location>
        <begin position="69"/>
        <end position="94"/>
    </location>
</feature>
<dbReference type="Proteomes" id="UP000030108">
    <property type="component" value="Unassembled WGS sequence"/>
</dbReference>
<protein>
    <submittedName>
        <fullName evidence="2">Uncharacterized protein</fullName>
    </submittedName>
</protein>
<name>X8J213_9AGAM</name>
<gene>
    <name evidence="2" type="ORF">RSOL_175600</name>
</gene>
<organism evidence="2 3">
    <name type="scientific">Rhizoctonia solani AG-3 Rhs1AP</name>
    <dbReference type="NCBI Taxonomy" id="1086054"/>
    <lineage>
        <taxon>Eukaryota</taxon>
        <taxon>Fungi</taxon>
        <taxon>Dikarya</taxon>
        <taxon>Basidiomycota</taxon>
        <taxon>Agaricomycotina</taxon>
        <taxon>Agaricomycetes</taxon>
        <taxon>Cantharellales</taxon>
        <taxon>Ceratobasidiaceae</taxon>
        <taxon>Rhizoctonia</taxon>
    </lineage>
</organism>
<accession>X8J213</accession>
<reference evidence="3" key="1">
    <citation type="journal article" date="2014" name="Genome Announc.">
        <title>Draft genome sequence of the plant-pathogenic soil fungus Rhizoctonia solani anastomosis group 3 strain Rhs1AP.</title>
        <authorList>
            <person name="Cubeta M.A."/>
            <person name="Thomas E."/>
            <person name="Dean R.A."/>
            <person name="Jabaji S."/>
            <person name="Neate S.M."/>
            <person name="Tavantzis S."/>
            <person name="Toda T."/>
            <person name="Vilgalys R."/>
            <person name="Bharathan N."/>
            <person name="Fedorova-Abrams N."/>
            <person name="Pakala S.B."/>
            <person name="Pakala S.M."/>
            <person name="Zafar N."/>
            <person name="Joardar V."/>
            <person name="Losada L."/>
            <person name="Nierman W.C."/>
        </authorList>
    </citation>
    <scope>NUCLEOTIDE SEQUENCE [LARGE SCALE GENOMIC DNA]</scope>
    <source>
        <strain evidence="3">AG-3</strain>
    </source>
</reference>
<comment type="caution">
    <text evidence="2">The sequence shown here is derived from an EMBL/GenBank/DDBJ whole genome shotgun (WGS) entry which is preliminary data.</text>
</comment>